<sequence>MKHNLIKVVKMKPYFAALMLSVSVLPAYAGPLGTADKADLPQSNVSSPMMAQSLRQPDLQPISTDRKTECFRLYTPDRKPGVNCVPDGSTGH</sequence>
<feature type="chain" id="PRO_5001860401" description="Uncharacterized protein YjbT" evidence="5">
    <location>
        <begin position="30"/>
        <end position="92"/>
    </location>
</feature>
<evidence type="ECO:0000256" key="1">
    <source>
        <dbReference type="ARBA" id="ARBA00010874"/>
    </source>
</evidence>
<accession>A0A090NBS1</accession>
<evidence type="ECO:0000313" key="7">
    <source>
        <dbReference type="Proteomes" id="UP000017944"/>
    </source>
</evidence>
<dbReference type="Proteomes" id="UP000017944">
    <property type="component" value="Unassembled WGS sequence"/>
</dbReference>
<dbReference type="Pfam" id="PF17089">
    <property type="entry name" value="YjbT"/>
    <property type="match status" value="1"/>
</dbReference>
<evidence type="ECO:0000313" key="6">
    <source>
        <dbReference type="EMBL" id="ESU76986.1"/>
    </source>
</evidence>
<organism evidence="6 7">
    <name type="scientific">Shigella dysenteriae WRSd3</name>
    <dbReference type="NCBI Taxonomy" id="1401327"/>
    <lineage>
        <taxon>Bacteria</taxon>
        <taxon>Pseudomonadati</taxon>
        <taxon>Pseudomonadota</taxon>
        <taxon>Gammaproteobacteria</taxon>
        <taxon>Enterobacterales</taxon>
        <taxon>Enterobacteriaceae</taxon>
        <taxon>Shigella</taxon>
    </lineage>
</organism>
<dbReference type="EMBL" id="AXUT01000448">
    <property type="protein sequence ID" value="ESU76986.1"/>
    <property type="molecule type" value="Genomic_DNA"/>
</dbReference>
<name>A0A090NBS1_SHIDY</name>
<feature type="compositionally biased region" description="Polar residues" evidence="4">
    <location>
        <begin position="41"/>
        <end position="55"/>
    </location>
</feature>
<comment type="similarity">
    <text evidence="1">Belongs to the YjbT family.</text>
</comment>
<proteinExistence type="inferred from homology"/>
<dbReference type="InterPro" id="IPR031382">
    <property type="entry name" value="YjbT"/>
</dbReference>
<protein>
    <recommendedName>
        <fullName evidence="2">Uncharacterized protein YjbT</fullName>
    </recommendedName>
</protein>
<keyword evidence="3 5" id="KW-0732">Signal</keyword>
<feature type="region of interest" description="Disordered" evidence="4">
    <location>
        <begin position="36"/>
        <end position="62"/>
    </location>
</feature>
<dbReference type="RefSeq" id="WP_023637013.1">
    <property type="nucleotide sequence ID" value="NZ_AXUT01000448.1"/>
</dbReference>
<feature type="signal peptide" evidence="5">
    <location>
        <begin position="1"/>
        <end position="29"/>
    </location>
</feature>
<evidence type="ECO:0000256" key="4">
    <source>
        <dbReference type="SAM" id="MobiDB-lite"/>
    </source>
</evidence>
<dbReference type="AlphaFoldDB" id="A0A090NBS1"/>
<gene>
    <name evidence="6" type="ORF">WRSd3_04086</name>
</gene>
<comment type="caution">
    <text evidence="6">The sequence shown here is derived from an EMBL/GenBank/DDBJ whole genome shotgun (WGS) entry which is preliminary data.</text>
</comment>
<reference evidence="6 7" key="1">
    <citation type="submission" date="2013-10" db="EMBL/GenBank/DDBJ databases">
        <title>Draft genomes and the virulence plasmids of Sd1617 vaccine constructs: WRSd3 and WRSd5.</title>
        <authorList>
            <person name="Aksomboon Vongsawan A."/>
            <person name="Venkatesan M.M."/>
            <person name="Vaisvil B."/>
            <person name="Emel G."/>
            <person name="Kepatral V."/>
            <person name="Sethabutr O."/>
            <person name="Serichantalergs O."/>
            <person name="Mason C."/>
        </authorList>
    </citation>
    <scope>NUCLEOTIDE SEQUENCE [LARGE SCALE GENOMIC DNA]</scope>
    <source>
        <strain evidence="6 7">WRSd3</strain>
    </source>
</reference>
<evidence type="ECO:0000256" key="3">
    <source>
        <dbReference type="ARBA" id="ARBA00022729"/>
    </source>
</evidence>
<dbReference type="PATRIC" id="fig|1401327.3.peg.3785"/>
<evidence type="ECO:0000256" key="5">
    <source>
        <dbReference type="SAM" id="SignalP"/>
    </source>
</evidence>
<evidence type="ECO:0000256" key="2">
    <source>
        <dbReference type="ARBA" id="ARBA00017455"/>
    </source>
</evidence>